<feature type="compositionally biased region" description="Polar residues" evidence="1">
    <location>
        <begin position="116"/>
        <end position="144"/>
    </location>
</feature>
<dbReference type="EMBL" id="CCKQ01000769">
    <property type="protein sequence ID" value="CDW71865.1"/>
    <property type="molecule type" value="Genomic_DNA"/>
</dbReference>
<reference evidence="3 4" key="1">
    <citation type="submission" date="2014-06" db="EMBL/GenBank/DDBJ databases">
        <authorList>
            <person name="Swart Estienne"/>
        </authorList>
    </citation>
    <scope>NUCLEOTIDE SEQUENCE [LARGE SCALE GENOMIC DNA]</scope>
    <source>
        <strain evidence="3 4">130c</strain>
    </source>
</reference>
<accession>A0A077ZR99</accession>
<feature type="region of interest" description="Disordered" evidence="1">
    <location>
        <begin position="50"/>
        <end position="256"/>
    </location>
</feature>
<gene>
    <name evidence="3" type="primary">Contig1933.g2092</name>
    <name evidence="3" type="ORF">STYLEM_815</name>
</gene>
<keyword evidence="2" id="KW-0472">Membrane</keyword>
<feature type="compositionally biased region" description="Low complexity" evidence="1">
    <location>
        <begin position="174"/>
        <end position="214"/>
    </location>
</feature>
<feature type="compositionally biased region" description="Low complexity" evidence="1">
    <location>
        <begin position="80"/>
        <end position="108"/>
    </location>
</feature>
<evidence type="ECO:0000313" key="4">
    <source>
        <dbReference type="Proteomes" id="UP000039865"/>
    </source>
</evidence>
<dbReference type="InParanoid" id="A0A077ZR99"/>
<proteinExistence type="predicted"/>
<name>A0A077ZR99_STYLE</name>
<feature type="compositionally biased region" description="Low complexity" evidence="1">
    <location>
        <begin position="235"/>
        <end position="256"/>
    </location>
</feature>
<keyword evidence="2" id="KW-0812">Transmembrane</keyword>
<dbReference type="AlphaFoldDB" id="A0A077ZR99"/>
<evidence type="ECO:0000256" key="2">
    <source>
        <dbReference type="SAM" id="Phobius"/>
    </source>
</evidence>
<evidence type="ECO:0000256" key="1">
    <source>
        <dbReference type="SAM" id="MobiDB-lite"/>
    </source>
</evidence>
<dbReference type="Proteomes" id="UP000039865">
    <property type="component" value="Unassembled WGS sequence"/>
</dbReference>
<keyword evidence="4" id="KW-1185">Reference proteome</keyword>
<evidence type="ECO:0000313" key="3">
    <source>
        <dbReference type="EMBL" id="CDW71865.1"/>
    </source>
</evidence>
<feature type="compositionally biased region" description="Low complexity" evidence="1">
    <location>
        <begin position="57"/>
        <end position="73"/>
    </location>
</feature>
<sequence>MQAKFAIIVAIIVALSYFVTDSNSQLLKKLQSNRQLTDVKSMSRILENEDGAEISKSNGNSNSNGNGTANGNSNKDKNETSSISSNSTGDSSTSSNSSSSRDNNSSNRDSQDKGGENNQTNSNDSSTINGDTNKNSEQQNNSNTKIKKSDFFQNYKTKYNQKKQNQGGNGKNNGNGNNESNGNSNNSNGNNNNSTGDLNGNGNGEENSISNGKNNKNESDKSNSANNQTDSSQDSANDTQNTTSNSSNSGSSSSNLTQAEITEYRVFFQDFSTEYKDYYGEDLFKYTDLSLDSNIVLLFQKGGLDSFDNILAVEKSLDPSQSQNDSSSSSKSPIQWFILIGVPVISALALTFSFMIVFRCCITIEKTGGRMKWVCRKDFCQCLKKNDVKTLKTQPVKHHRVLDTSYNMDQTNVTVVSQVSSPTSAHGGNQMLSTLNPDFGVTQTTQSNFRSTQLKEAKMESKLSIVRYHDSKDDHESKDIKIVE</sequence>
<organism evidence="3 4">
    <name type="scientific">Stylonychia lemnae</name>
    <name type="common">Ciliate</name>
    <dbReference type="NCBI Taxonomy" id="5949"/>
    <lineage>
        <taxon>Eukaryota</taxon>
        <taxon>Sar</taxon>
        <taxon>Alveolata</taxon>
        <taxon>Ciliophora</taxon>
        <taxon>Intramacronucleata</taxon>
        <taxon>Spirotrichea</taxon>
        <taxon>Stichotrichia</taxon>
        <taxon>Sporadotrichida</taxon>
        <taxon>Oxytrichidae</taxon>
        <taxon>Stylonychinae</taxon>
        <taxon>Stylonychia</taxon>
    </lineage>
</organism>
<keyword evidence="2" id="KW-1133">Transmembrane helix</keyword>
<feature type="transmembrane region" description="Helical" evidence="2">
    <location>
        <begin position="336"/>
        <end position="362"/>
    </location>
</feature>
<protein>
    <submittedName>
        <fullName evidence="3">Uncharacterized protein</fullName>
    </submittedName>
</protein>